<reference evidence="1 2" key="1">
    <citation type="submission" date="2020-07" db="EMBL/GenBank/DDBJ databases">
        <title>Sequencing the genomes of 1000 actinobacteria strains.</title>
        <authorList>
            <person name="Klenk H.-P."/>
        </authorList>
    </citation>
    <scope>NUCLEOTIDE SEQUENCE [LARGE SCALE GENOMIC DNA]</scope>
    <source>
        <strain evidence="1 2">DSM 7487</strain>
    </source>
</reference>
<name>A0A7Y9DQ90_9ACTN</name>
<sequence length="207" mass="22738">MEDLVRRLAHVRWLGGGSGAGKSAVARELARRFGVAVYATDDVLADHAARSGAREAPLLHAFLAQSPDERWVLRSPQEMLATFPWFAGEAFGLVVEDLLASPGDRVVVVEGFRLLPGLVRPLLADPDHAVWLLPVPAFRRRVFRERGPGFTARTSDPDRATANLLVRDAAFTDRLRTEVGDRGIAVDGREDLAALTDRVARRFAPVR</sequence>
<evidence type="ECO:0000313" key="2">
    <source>
        <dbReference type="Proteomes" id="UP000521922"/>
    </source>
</evidence>
<organism evidence="1 2">
    <name type="scientific">Kineococcus aurantiacus</name>
    <dbReference type="NCBI Taxonomy" id="37633"/>
    <lineage>
        <taxon>Bacteria</taxon>
        <taxon>Bacillati</taxon>
        <taxon>Actinomycetota</taxon>
        <taxon>Actinomycetes</taxon>
        <taxon>Kineosporiales</taxon>
        <taxon>Kineosporiaceae</taxon>
        <taxon>Kineococcus</taxon>
    </lineage>
</organism>
<dbReference type="AlphaFoldDB" id="A0A7Y9DQ90"/>
<comment type="caution">
    <text evidence="1">The sequence shown here is derived from an EMBL/GenBank/DDBJ whole genome shotgun (WGS) entry which is preliminary data.</text>
</comment>
<accession>A0A7Y9DQ90</accession>
<dbReference type="InterPro" id="IPR027417">
    <property type="entry name" value="P-loop_NTPase"/>
</dbReference>
<keyword evidence="1" id="KW-0808">Transferase</keyword>
<gene>
    <name evidence="1" type="ORF">BJ968_004293</name>
</gene>
<dbReference type="SUPFAM" id="SSF52540">
    <property type="entry name" value="P-loop containing nucleoside triphosphate hydrolases"/>
    <property type="match status" value="1"/>
</dbReference>
<dbReference type="RefSeq" id="WP_179755367.1">
    <property type="nucleotide sequence ID" value="NZ_BAAAGN010000013.1"/>
</dbReference>
<keyword evidence="1" id="KW-0418">Kinase</keyword>
<proteinExistence type="predicted"/>
<dbReference type="Gene3D" id="3.40.50.300">
    <property type="entry name" value="P-loop containing nucleotide triphosphate hydrolases"/>
    <property type="match status" value="1"/>
</dbReference>
<protein>
    <submittedName>
        <fullName evidence="1">2-phosphoglycerate kinase</fullName>
    </submittedName>
</protein>
<dbReference type="Proteomes" id="UP000521922">
    <property type="component" value="Unassembled WGS sequence"/>
</dbReference>
<dbReference type="GO" id="GO:0016301">
    <property type="term" value="F:kinase activity"/>
    <property type="evidence" value="ECO:0007669"/>
    <property type="project" value="UniProtKB-KW"/>
</dbReference>
<dbReference type="EMBL" id="JACCBB010000001">
    <property type="protein sequence ID" value="NYD24753.1"/>
    <property type="molecule type" value="Genomic_DNA"/>
</dbReference>
<keyword evidence="2" id="KW-1185">Reference proteome</keyword>
<evidence type="ECO:0000313" key="1">
    <source>
        <dbReference type="EMBL" id="NYD24753.1"/>
    </source>
</evidence>